<evidence type="ECO:0000256" key="1">
    <source>
        <dbReference type="ARBA" id="ARBA00023015"/>
    </source>
</evidence>
<dbReference type="Gene3D" id="1.10.10.10">
    <property type="entry name" value="Winged helix-like DNA-binding domain superfamily/Winged helix DNA-binding domain"/>
    <property type="match status" value="1"/>
</dbReference>
<dbReference type="PANTHER" id="PTHR33164:SF104">
    <property type="entry name" value="TRANSCRIPTIONAL REGULATORY PROTEIN"/>
    <property type="match status" value="1"/>
</dbReference>
<dbReference type="InterPro" id="IPR023187">
    <property type="entry name" value="Tscrpt_reg_MarR-type_CS"/>
</dbReference>
<keyword evidence="6" id="KW-1185">Reference proteome</keyword>
<evidence type="ECO:0000259" key="4">
    <source>
        <dbReference type="PROSITE" id="PS50995"/>
    </source>
</evidence>
<dbReference type="InterPro" id="IPR000835">
    <property type="entry name" value="HTH_MarR-typ"/>
</dbReference>
<dbReference type="RefSeq" id="WP_208267393.1">
    <property type="nucleotide sequence ID" value="NZ_BAAAGM010000058.1"/>
</dbReference>
<dbReference type="PRINTS" id="PR00598">
    <property type="entry name" value="HTHMARR"/>
</dbReference>
<organism evidence="5 6">
    <name type="scientific">Actinomadura nitritigenes</name>
    <dbReference type="NCBI Taxonomy" id="134602"/>
    <lineage>
        <taxon>Bacteria</taxon>
        <taxon>Bacillati</taxon>
        <taxon>Actinomycetota</taxon>
        <taxon>Actinomycetes</taxon>
        <taxon>Streptosporangiales</taxon>
        <taxon>Thermomonosporaceae</taxon>
        <taxon>Actinomadura</taxon>
    </lineage>
</organism>
<dbReference type="SUPFAM" id="SSF46785">
    <property type="entry name" value="Winged helix' DNA-binding domain"/>
    <property type="match status" value="1"/>
</dbReference>
<accession>A0ABS3QZ67</accession>
<dbReference type="InterPro" id="IPR036388">
    <property type="entry name" value="WH-like_DNA-bd_sf"/>
</dbReference>
<comment type="caution">
    <text evidence="5">The sequence shown here is derived from an EMBL/GenBank/DDBJ whole genome shotgun (WGS) entry which is preliminary data.</text>
</comment>
<evidence type="ECO:0000256" key="3">
    <source>
        <dbReference type="ARBA" id="ARBA00023163"/>
    </source>
</evidence>
<dbReference type="PROSITE" id="PS50995">
    <property type="entry name" value="HTH_MARR_2"/>
    <property type="match status" value="1"/>
</dbReference>
<keyword evidence="3" id="KW-0804">Transcription</keyword>
<reference evidence="5 6" key="1">
    <citation type="submission" date="2021-03" db="EMBL/GenBank/DDBJ databases">
        <authorList>
            <person name="Kanchanasin P."/>
            <person name="Saeng-In P."/>
            <person name="Phongsopitanun W."/>
            <person name="Yuki M."/>
            <person name="Kudo T."/>
            <person name="Ohkuma M."/>
            <person name="Tanasupawat S."/>
        </authorList>
    </citation>
    <scope>NUCLEOTIDE SEQUENCE [LARGE SCALE GENOMIC DNA]</scope>
    <source>
        <strain evidence="5 6">L46</strain>
    </source>
</reference>
<name>A0ABS3QZ67_9ACTN</name>
<sequence length="187" mass="20570">MDDGATDTVGKALDDWRRERPDLDASPIGVFGRLRHVAEISRQELEAFLAPYDLTPKSFDVLANLRRGGPPYRKTPSELAESSLLSSGAMTGRLDALERQGLIRRSPHPHDRRVMFAELTQAGLGLIDDVFARHLANEETLLAGLSAEQRARVIDGLLLLQRSIESAVAGRAVAPPRRPRRSSRTSA</sequence>
<keyword evidence="2" id="KW-0238">DNA-binding</keyword>
<dbReference type="Proteomes" id="UP000666915">
    <property type="component" value="Unassembled WGS sequence"/>
</dbReference>
<protein>
    <submittedName>
        <fullName evidence="5">MarR family transcriptional regulator</fullName>
    </submittedName>
</protein>
<dbReference type="PROSITE" id="PS01117">
    <property type="entry name" value="HTH_MARR_1"/>
    <property type="match status" value="1"/>
</dbReference>
<evidence type="ECO:0000313" key="5">
    <source>
        <dbReference type="EMBL" id="MBO2439100.1"/>
    </source>
</evidence>
<proteinExistence type="predicted"/>
<feature type="domain" description="HTH marR-type" evidence="4">
    <location>
        <begin position="27"/>
        <end position="162"/>
    </location>
</feature>
<keyword evidence="1" id="KW-0805">Transcription regulation</keyword>
<dbReference type="PANTHER" id="PTHR33164">
    <property type="entry name" value="TRANSCRIPTIONAL REGULATOR, MARR FAMILY"/>
    <property type="match status" value="1"/>
</dbReference>
<dbReference type="InterPro" id="IPR036390">
    <property type="entry name" value="WH_DNA-bd_sf"/>
</dbReference>
<evidence type="ECO:0000256" key="2">
    <source>
        <dbReference type="ARBA" id="ARBA00023125"/>
    </source>
</evidence>
<dbReference type="Pfam" id="PF12802">
    <property type="entry name" value="MarR_2"/>
    <property type="match status" value="1"/>
</dbReference>
<dbReference type="SMART" id="SM00347">
    <property type="entry name" value="HTH_MARR"/>
    <property type="match status" value="1"/>
</dbReference>
<gene>
    <name evidence="5" type="ORF">J4557_16390</name>
</gene>
<dbReference type="EMBL" id="JAGEOK010000009">
    <property type="protein sequence ID" value="MBO2439100.1"/>
    <property type="molecule type" value="Genomic_DNA"/>
</dbReference>
<dbReference type="InterPro" id="IPR039422">
    <property type="entry name" value="MarR/SlyA-like"/>
</dbReference>
<evidence type="ECO:0000313" key="6">
    <source>
        <dbReference type="Proteomes" id="UP000666915"/>
    </source>
</evidence>